<comment type="caution">
    <text evidence="2">The sequence shown here is derived from an EMBL/GenBank/DDBJ whole genome shotgun (WGS) entry which is preliminary data.</text>
</comment>
<feature type="compositionally biased region" description="Basic and acidic residues" evidence="1">
    <location>
        <begin position="421"/>
        <end position="431"/>
    </location>
</feature>
<evidence type="ECO:0000313" key="2">
    <source>
        <dbReference type="EMBL" id="KAG5460690.1"/>
    </source>
</evidence>
<name>A0A8H7ZWK6_9FUNG</name>
<organism evidence="2 3">
    <name type="scientific">Olpidium bornovanus</name>
    <dbReference type="NCBI Taxonomy" id="278681"/>
    <lineage>
        <taxon>Eukaryota</taxon>
        <taxon>Fungi</taxon>
        <taxon>Fungi incertae sedis</taxon>
        <taxon>Olpidiomycota</taxon>
        <taxon>Olpidiomycotina</taxon>
        <taxon>Olpidiomycetes</taxon>
        <taxon>Olpidiales</taxon>
        <taxon>Olpidiaceae</taxon>
        <taxon>Olpidium</taxon>
    </lineage>
</organism>
<evidence type="ECO:0000313" key="3">
    <source>
        <dbReference type="Proteomes" id="UP000673691"/>
    </source>
</evidence>
<feature type="compositionally biased region" description="Basic and acidic residues" evidence="1">
    <location>
        <begin position="521"/>
        <end position="537"/>
    </location>
</feature>
<feature type="region of interest" description="Disordered" evidence="1">
    <location>
        <begin position="109"/>
        <end position="194"/>
    </location>
</feature>
<gene>
    <name evidence="2" type="ORF">BJ554DRAFT_7223</name>
</gene>
<dbReference type="Proteomes" id="UP000673691">
    <property type="component" value="Unassembled WGS sequence"/>
</dbReference>
<dbReference type="EMBL" id="JAEFCI010004847">
    <property type="protein sequence ID" value="KAG5460690.1"/>
    <property type="molecule type" value="Genomic_DNA"/>
</dbReference>
<feature type="region of interest" description="Disordered" evidence="1">
    <location>
        <begin position="473"/>
        <end position="559"/>
    </location>
</feature>
<feature type="compositionally biased region" description="Low complexity" evidence="1">
    <location>
        <begin position="323"/>
        <end position="335"/>
    </location>
</feature>
<accession>A0A8H7ZWK6</accession>
<feature type="non-terminal residue" evidence="2">
    <location>
        <position position="559"/>
    </location>
</feature>
<feature type="compositionally biased region" description="Polar residues" evidence="1">
    <location>
        <begin position="211"/>
        <end position="242"/>
    </location>
</feature>
<reference evidence="2 3" key="1">
    <citation type="journal article" name="Sci. Rep.">
        <title>Genome-scale phylogenetic analyses confirm Olpidium as the closest living zoosporic fungus to the non-flagellated, terrestrial fungi.</title>
        <authorList>
            <person name="Chang Y."/>
            <person name="Rochon D."/>
            <person name="Sekimoto S."/>
            <person name="Wang Y."/>
            <person name="Chovatia M."/>
            <person name="Sandor L."/>
            <person name="Salamov A."/>
            <person name="Grigoriev I.V."/>
            <person name="Stajich J.E."/>
            <person name="Spatafora J.W."/>
        </authorList>
    </citation>
    <scope>NUCLEOTIDE SEQUENCE [LARGE SCALE GENOMIC DNA]</scope>
    <source>
        <strain evidence="2">S191</strain>
    </source>
</reference>
<feature type="compositionally biased region" description="Polar residues" evidence="1">
    <location>
        <begin position="336"/>
        <end position="361"/>
    </location>
</feature>
<keyword evidence="3" id="KW-1185">Reference proteome</keyword>
<feature type="region of interest" description="Disordered" evidence="1">
    <location>
        <begin position="211"/>
        <end position="461"/>
    </location>
</feature>
<evidence type="ECO:0000256" key="1">
    <source>
        <dbReference type="SAM" id="MobiDB-lite"/>
    </source>
</evidence>
<protein>
    <submittedName>
        <fullName evidence="2">Uncharacterized protein</fullName>
    </submittedName>
</protein>
<dbReference type="AlphaFoldDB" id="A0A8H7ZWK6"/>
<sequence length="559" mass="60210">MWVSPLGAEKLNTTCGPNAPPRAPLHKACIVDLDANTITYSTSFRARRLPPRQRRKVLDRLDTFLTIHRERLGVPYGVPQEMREFYPHGHPFFGQNIVTHAKRASLAGRAWRGPTSDPGTPSLPVPDAGKAPPVHEADGHAPKARRRSMQSRLRDTRSPTFQMFTSSDIRRSSSTSMTSLGKGAESSQGSPFKTLIGKLAGPSLTRNTLTVSTENLQGRTAFQDTPVRSSLERTTPSPSSFGDKSGRMLSPQAEEKSPGISRSRKSTSSLAGSGRLERFSTRLRNAMAPESNRAPSAQGNPGVRVQSPAPSAQQSRVLSGQEPSPASSPSTLSQSTFVPSYNGPQHSETTSSLSEYDNVSLYSADEKGSGPSLIQSGGGAGKSEKRTAGPLAAPLAEHARRPSVASLFSAAPRAPETPPVPRREERAEGHRFQQVFPEEAAVPSPQPVGSSEGSGAPKRASCLSCREEIDQTQAQTMKCGGTSKTRDADAPLVFRRTGSGGTGDVPEHVCFSAAELPHFPRRAENKERKRQVADRQQQRHPSRGKSERPVPTNARTRSS</sequence>
<feature type="compositionally biased region" description="Polar residues" evidence="1">
    <location>
        <begin position="308"/>
        <end position="322"/>
    </location>
</feature>
<proteinExistence type="predicted"/>